<dbReference type="GO" id="GO:0005886">
    <property type="term" value="C:plasma membrane"/>
    <property type="evidence" value="ECO:0007669"/>
    <property type="project" value="UniProtKB-SubCell"/>
</dbReference>
<comment type="caution">
    <text evidence="8">The sequence shown here is derived from an EMBL/GenBank/DDBJ whole genome shotgun (WGS) entry which is preliminary data.</text>
</comment>
<evidence type="ECO:0000256" key="6">
    <source>
        <dbReference type="ARBA" id="ARBA00023136"/>
    </source>
</evidence>
<dbReference type="EMBL" id="VKGK01000004">
    <property type="protein sequence ID" value="TRY15418.1"/>
    <property type="molecule type" value="Genomic_DNA"/>
</dbReference>
<dbReference type="InterPro" id="IPR052031">
    <property type="entry name" value="Membrane_Transporter-Flippase"/>
</dbReference>
<keyword evidence="3" id="KW-1003">Cell membrane</keyword>
<feature type="transmembrane region" description="Helical" evidence="7">
    <location>
        <begin position="276"/>
        <end position="303"/>
    </location>
</feature>
<feature type="transmembrane region" description="Helical" evidence="7">
    <location>
        <begin position="20"/>
        <end position="40"/>
    </location>
</feature>
<protein>
    <submittedName>
        <fullName evidence="8">MATE family efflux transporter</fullName>
    </submittedName>
</protein>
<feature type="transmembrane region" description="Helical" evidence="7">
    <location>
        <begin position="420"/>
        <end position="439"/>
    </location>
</feature>
<keyword evidence="9" id="KW-1185">Reference proteome</keyword>
<gene>
    <name evidence="8" type="ORF">FN961_04980</name>
</gene>
<feature type="transmembrane region" description="Helical" evidence="7">
    <location>
        <begin position="239"/>
        <end position="270"/>
    </location>
</feature>
<evidence type="ECO:0000313" key="9">
    <source>
        <dbReference type="Proteomes" id="UP000318126"/>
    </source>
</evidence>
<dbReference type="Proteomes" id="UP000318126">
    <property type="component" value="Unassembled WGS sequence"/>
</dbReference>
<feature type="transmembrane region" description="Helical" evidence="7">
    <location>
        <begin position="324"/>
        <end position="344"/>
    </location>
</feature>
<feature type="transmembrane region" description="Helical" evidence="7">
    <location>
        <begin position="198"/>
        <end position="218"/>
    </location>
</feature>
<keyword evidence="4 7" id="KW-0812">Transmembrane</keyword>
<sequence length="454" mass="49712">MNVTQSADNPLLHHSVKKRLLVNTLHILIGLLAVISFNLVDTWFISQLGVDALSAMGYLGPVVLILIAVLIGTEMTASIHVAESVALNDRRRTAHTILAGLSFSQVITLPISVIGFFAAPAIFNLLGANNQIALLGQDYLKIWFLGYPLLAFCMVGTGLLRGGGNAKSAGRLLLLATLINVVIDPLLIFGVAQWDGLGIVGAAWASFLARLVCSVFVVKILKDKYQLHEHQLEGLNRHIALWSEFIALTATVAFNRLLIPLSTAIATIMIAQFGDFAVAAFGLTNLLTTLPLAFVLAINAAVVPFIKQNLSLNQHERVVEGLRFVVWLVLGWGVVQAVFFWLIYPFIVISFTKDPLVADLLEFYFQWVPLTLTGTGLFLVNNAVCYSFKQNRDVLMLNLLRCVGFYLPCVYLGGQYGGSYGVFIGISLANIMMGLLALYRLKQVINTSKDPFPY</sequence>
<dbReference type="PANTHER" id="PTHR43549:SF3">
    <property type="entry name" value="MULTIDRUG RESISTANCE PROTEIN YPNP-RELATED"/>
    <property type="match status" value="1"/>
</dbReference>
<dbReference type="GO" id="GO:0042910">
    <property type="term" value="F:xenobiotic transmembrane transporter activity"/>
    <property type="evidence" value="ECO:0007669"/>
    <property type="project" value="InterPro"/>
</dbReference>
<evidence type="ECO:0000256" key="3">
    <source>
        <dbReference type="ARBA" id="ARBA00022475"/>
    </source>
</evidence>
<organism evidence="8 9">
    <name type="scientific">Shewanella hanedai</name>
    <name type="common">Alteromonas hanedai</name>
    <dbReference type="NCBI Taxonomy" id="25"/>
    <lineage>
        <taxon>Bacteria</taxon>
        <taxon>Pseudomonadati</taxon>
        <taxon>Pseudomonadota</taxon>
        <taxon>Gammaproteobacteria</taxon>
        <taxon>Alteromonadales</taxon>
        <taxon>Shewanellaceae</taxon>
        <taxon>Shewanella</taxon>
    </lineage>
</organism>
<dbReference type="OrthoDB" id="9806302at2"/>
<dbReference type="NCBIfam" id="TIGR00797">
    <property type="entry name" value="matE"/>
    <property type="match status" value="1"/>
</dbReference>
<name>A0A553JSI1_SHEHA</name>
<dbReference type="RefSeq" id="WP_143563450.1">
    <property type="nucleotide sequence ID" value="NZ_BMPL01000009.1"/>
</dbReference>
<evidence type="ECO:0000256" key="7">
    <source>
        <dbReference type="SAM" id="Phobius"/>
    </source>
</evidence>
<dbReference type="AlphaFoldDB" id="A0A553JSI1"/>
<dbReference type="PIRSF" id="PIRSF006603">
    <property type="entry name" value="DinF"/>
    <property type="match status" value="1"/>
</dbReference>
<dbReference type="InterPro" id="IPR002528">
    <property type="entry name" value="MATE_fam"/>
</dbReference>
<evidence type="ECO:0000256" key="1">
    <source>
        <dbReference type="ARBA" id="ARBA00004429"/>
    </source>
</evidence>
<evidence type="ECO:0000256" key="2">
    <source>
        <dbReference type="ARBA" id="ARBA00022448"/>
    </source>
</evidence>
<evidence type="ECO:0000313" key="8">
    <source>
        <dbReference type="EMBL" id="TRY15418.1"/>
    </source>
</evidence>
<feature type="transmembrane region" description="Helical" evidence="7">
    <location>
        <begin position="172"/>
        <end position="192"/>
    </location>
</feature>
<dbReference type="Pfam" id="PF01554">
    <property type="entry name" value="MatE"/>
    <property type="match status" value="2"/>
</dbReference>
<dbReference type="GO" id="GO:0015297">
    <property type="term" value="F:antiporter activity"/>
    <property type="evidence" value="ECO:0007669"/>
    <property type="project" value="InterPro"/>
</dbReference>
<keyword evidence="6 7" id="KW-0472">Membrane</keyword>
<evidence type="ECO:0000256" key="4">
    <source>
        <dbReference type="ARBA" id="ARBA00022692"/>
    </source>
</evidence>
<dbReference type="PANTHER" id="PTHR43549">
    <property type="entry name" value="MULTIDRUG RESISTANCE PROTEIN YPNP-RELATED"/>
    <property type="match status" value="1"/>
</dbReference>
<feature type="transmembrane region" description="Helical" evidence="7">
    <location>
        <begin position="364"/>
        <end position="388"/>
    </location>
</feature>
<feature type="transmembrane region" description="Helical" evidence="7">
    <location>
        <begin position="52"/>
        <end position="73"/>
    </location>
</feature>
<feature type="transmembrane region" description="Helical" evidence="7">
    <location>
        <begin position="94"/>
        <end position="122"/>
    </location>
</feature>
<keyword evidence="2" id="KW-0813">Transport</keyword>
<keyword evidence="5 7" id="KW-1133">Transmembrane helix</keyword>
<accession>A0A553JSI1</accession>
<comment type="subcellular location">
    <subcellularLocation>
        <location evidence="1">Cell inner membrane</location>
        <topology evidence="1">Multi-pass membrane protein</topology>
    </subcellularLocation>
</comment>
<feature type="transmembrane region" description="Helical" evidence="7">
    <location>
        <begin position="395"/>
        <end position="414"/>
    </location>
</feature>
<evidence type="ECO:0000256" key="5">
    <source>
        <dbReference type="ARBA" id="ARBA00022989"/>
    </source>
</evidence>
<feature type="transmembrane region" description="Helical" evidence="7">
    <location>
        <begin position="142"/>
        <end position="160"/>
    </location>
</feature>
<reference evidence="9" key="1">
    <citation type="submission" date="2019-07" db="EMBL/GenBank/DDBJ databases">
        <title>Shewanella sp. YLB-08 draft genomic sequence.</title>
        <authorList>
            <person name="Yu L."/>
        </authorList>
    </citation>
    <scope>NUCLEOTIDE SEQUENCE [LARGE SCALE GENOMIC DNA]</scope>
    <source>
        <strain evidence="9">JCM 20706</strain>
    </source>
</reference>
<proteinExistence type="predicted"/>
<dbReference type="InterPro" id="IPR048279">
    <property type="entry name" value="MdtK-like"/>
</dbReference>